<dbReference type="InterPro" id="IPR036318">
    <property type="entry name" value="FAD-bd_PCMH-like_sf"/>
</dbReference>
<dbReference type="GO" id="GO:0004458">
    <property type="term" value="F:D-lactate dehydrogenase (cytochrome) activity"/>
    <property type="evidence" value="ECO:0007669"/>
    <property type="project" value="UniProtKB-EC"/>
</dbReference>
<dbReference type="InterPro" id="IPR016171">
    <property type="entry name" value="Vanillyl_alc_oxidase_C-sub2"/>
</dbReference>
<dbReference type="STRING" id="1036808.A0A0C3D620"/>
<dbReference type="PANTHER" id="PTHR11748">
    <property type="entry name" value="D-LACTATE DEHYDROGENASE"/>
    <property type="match status" value="1"/>
</dbReference>
<evidence type="ECO:0000256" key="2">
    <source>
        <dbReference type="ARBA" id="ARBA00004173"/>
    </source>
</evidence>
<keyword evidence="8" id="KW-0496">Mitochondrion</keyword>
<dbReference type="Gene3D" id="3.30.465.10">
    <property type="match status" value="1"/>
</dbReference>
<evidence type="ECO:0000256" key="3">
    <source>
        <dbReference type="ARBA" id="ARBA00008000"/>
    </source>
</evidence>
<name>A0A0C3D620_9AGAM</name>
<comment type="similarity">
    <text evidence="3">Belongs to the FAD-binding oxidoreductase/transferase type 4 family.</text>
</comment>
<keyword evidence="4" id="KW-0285">Flavoprotein</keyword>
<evidence type="ECO:0000256" key="8">
    <source>
        <dbReference type="ARBA" id="ARBA00023128"/>
    </source>
</evidence>
<reference evidence="13" key="2">
    <citation type="submission" date="2015-01" db="EMBL/GenBank/DDBJ databases">
        <title>Evolutionary Origins and Diversification of the Mycorrhizal Mutualists.</title>
        <authorList>
            <consortium name="DOE Joint Genome Institute"/>
            <consortium name="Mycorrhizal Genomics Consortium"/>
            <person name="Kohler A."/>
            <person name="Kuo A."/>
            <person name="Nagy L.G."/>
            <person name="Floudas D."/>
            <person name="Copeland A."/>
            <person name="Barry K.W."/>
            <person name="Cichocki N."/>
            <person name="Veneault-Fourrey C."/>
            <person name="LaButti K."/>
            <person name="Lindquist E.A."/>
            <person name="Lipzen A."/>
            <person name="Lundell T."/>
            <person name="Morin E."/>
            <person name="Murat C."/>
            <person name="Riley R."/>
            <person name="Ohm R."/>
            <person name="Sun H."/>
            <person name="Tunlid A."/>
            <person name="Henrissat B."/>
            <person name="Grigoriev I.V."/>
            <person name="Hibbett D.S."/>
            <person name="Martin F."/>
        </authorList>
    </citation>
    <scope>NUCLEOTIDE SEQUENCE [LARGE SCALE GENOMIC DNA]</scope>
    <source>
        <strain evidence="13">Foug A</strain>
    </source>
</reference>
<gene>
    <name evidence="12" type="ORF">SCLCIDRAFT_143023</name>
</gene>
<keyword evidence="13" id="KW-1185">Reference proteome</keyword>
<comment type="cofactor">
    <cofactor evidence="1">
        <name>FAD</name>
        <dbReference type="ChEBI" id="CHEBI:57692"/>
    </cofactor>
</comment>
<sequence length="505" mass="54511">MDVDTQKAALQSDSNLNAALSGFLESNVTLAATYGTPDDVQKAIEELRLAFPDRNRVSTDPNVLKLHGSSENSYHPSSAHSVVVQARSTEDVVNIVNISRKYRIPIIPYSGATSLEGHFGGHPSGSICLDLSGMDKILEINEGDGDLRCQAGARWEDINNTLKEKGIPLFFPLDPGPGATIGGMVGTGCSGTNAVRYGTAKAEWFLNLTVVLPSGKVIKTRRRARKSAAGFDTTKLFIGAEGTLGIVTEATLRLAPRIPTQVAIAQFPNVGMAVSAASEILKTPHGSHIQCVELLDDNMMSAINVGGLIERPYPVQDTLFFKFQGSPASVAETSKTVQEIVKRHGSSRFEFASTDEEAEEIWQNRKYALMSTFAAHPGMRCWTTDVCVPISKLPQLVYETKEDLAKAGLKSTIVGHVGDGNFHALLLFKDEKELQSVGAAVHRLVHRAITMDGTCTGEHGVGVGKTQYLIEELGDGTVELMKTVKRAVDPLNLFNPGKVSYSCWV</sequence>
<dbReference type="GO" id="GO:0071949">
    <property type="term" value="F:FAD binding"/>
    <property type="evidence" value="ECO:0007669"/>
    <property type="project" value="InterPro"/>
</dbReference>
<dbReference type="InterPro" id="IPR016169">
    <property type="entry name" value="FAD-bd_PCMH_sub2"/>
</dbReference>
<dbReference type="PROSITE" id="PS51387">
    <property type="entry name" value="FAD_PCMH"/>
    <property type="match status" value="1"/>
</dbReference>
<dbReference type="GO" id="GO:1903457">
    <property type="term" value="P:lactate catabolic process"/>
    <property type="evidence" value="ECO:0007669"/>
    <property type="project" value="TreeGrafter"/>
</dbReference>
<comment type="subcellular location">
    <subcellularLocation>
        <location evidence="2">Mitochondrion</location>
    </subcellularLocation>
</comment>
<keyword evidence="7" id="KW-0560">Oxidoreductase</keyword>
<evidence type="ECO:0000313" key="13">
    <source>
        <dbReference type="Proteomes" id="UP000053989"/>
    </source>
</evidence>
<dbReference type="Pfam" id="PF02913">
    <property type="entry name" value="FAD-oxidase_C"/>
    <property type="match status" value="1"/>
</dbReference>
<dbReference type="FunFam" id="3.30.70.2740:FF:000001">
    <property type="entry name" value="D-lactate dehydrogenase mitochondrial"/>
    <property type="match status" value="1"/>
</dbReference>
<dbReference type="InParanoid" id="A0A0C3D620"/>
<evidence type="ECO:0000256" key="9">
    <source>
        <dbReference type="ARBA" id="ARBA00038897"/>
    </source>
</evidence>
<dbReference type="FunFam" id="1.10.45.10:FF:000001">
    <property type="entry name" value="D-lactate dehydrogenase mitochondrial"/>
    <property type="match status" value="1"/>
</dbReference>
<dbReference type="PANTHER" id="PTHR11748:SF111">
    <property type="entry name" value="D-LACTATE DEHYDROGENASE, MITOCHONDRIAL-RELATED"/>
    <property type="match status" value="1"/>
</dbReference>
<dbReference type="InterPro" id="IPR016164">
    <property type="entry name" value="FAD-linked_Oxase-like_C"/>
</dbReference>
<protein>
    <recommendedName>
        <fullName evidence="9">D-lactate dehydrogenase (cytochrome)</fullName>
        <ecNumber evidence="9">1.1.2.4</ecNumber>
    </recommendedName>
</protein>
<dbReference type="InterPro" id="IPR016166">
    <property type="entry name" value="FAD-bd_PCMH"/>
</dbReference>
<organism evidence="12 13">
    <name type="scientific">Scleroderma citrinum Foug A</name>
    <dbReference type="NCBI Taxonomy" id="1036808"/>
    <lineage>
        <taxon>Eukaryota</taxon>
        <taxon>Fungi</taxon>
        <taxon>Dikarya</taxon>
        <taxon>Basidiomycota</taxon>
        <taxon>Agaricomycotina</taxon>
        <taxon>Agaricomycetes</taxon>
        <taxon>Agaricomycetidae</taxon>
        <taxon>Boletales</taxon>
        <taxon>Sclerodermatineae</taxon>
        <taxon>Sclerodermataceae</taxon>
        <taxon>Scleroderma</taxon>
    </lineage>
</organism>
<evidence type="ECO:0000256" key="10">
    <source>
        <dbReference type="ARBA" id="ARBA00051436"/>
    </source>
</evidence>
<dbReference type="AlphaFoldDB" id="A0A0C3D620"/>
<dbReference type="OrthoDB" id="7786253at2759"/>
<evidence type="ECO:0000259" key="11">
    <source>
        <dbReference type="PROSITE" id="PS51387"/>
    </source>
</evidence>
<accession>A0A0C3D620</accession>
<dbReference type="Gene3D" id="3.30.70.2740">
    <property type="match status" value="1"/>
</dbReference>
<evidence type="ECO:0000256" key="4">
    <source>
        <dbReference type="ARBA" id="ARBA00022630"/>
    </source>
</evidence>
<dbReference type="Pfam" id="PF01565">
    <property type="entry name" value="FAD_binding_4"/>
    <property type="match status" value="1"/>
</dbReference>
<feature type="domain" description="FAD-binding PCMH-type" evidence="11">
    <location>
        <begin position="74"/>
        <end position="257"/>
    </location>
</feature>
<evidence type="ECO:0000256" key="6">
    <source>
        <dbReference type="ARBA" id="ARBA00022946"/>
    </source>
</evidence>
<dbReference type="Gene3D" id="1.10.45.10">
    <property type="entry name" value="Vanillyl-alcohol Oxidase, Chain A, domain 4"/>
    <property type="match status" value="1"/>
</dbReference>
<dbReference type="InterPro" id="IPR004113">
    <property type="entry name" value="FAD-bd_oxidored_4_C"/>
</dbReference>
<dbReference type="Proteomes" id="UP000053989">
    <property type="component" value="Unassembled WGS sequence"/>
</dbReference>
<reference evidence="12 13" key="1">
    <citation type="submission" date="2014-04" db="EMBL/GenBank/DDBJ databases">
        <authorList>
            <consortium name="DOE Joint Genome Institute"/>
            <person name="Kuo A."/>
            <person name="Kohler A."/>
            <person name="Nagy L.G."/>
            <person name="Floudas D."/>
            <person name="Copeland A."/>
            <person name="Barry K.W."/>
            <person name="Cichocki N."/>
            <person name="Veneault-Fourrey C."/>
            <person name="LaButti K."/>
            <person name="Lindquist E.A."/>
            <person name="Lipzen A."/>
            <person name="Lundell T."/>
            <person name="Morin E."/>
            <person name="Murat C."/>
            <person name="Sun H."/>
            <person name="Tunlid A."/>
            <person name="Henrissat B."/>
            <person name="Grigoriev I.V."/>
            <person name="Hibbett D.S."/>
            <person name="Martin F."/>
            <person name="Nordberg H.P."/>
            <person name="Cantor M.N."/>
            <person name="Hua S.X."/>
        </authorList>
    </citation>
    <scope>NUCLEOTIDE SEQUENCE [LARGE SCALE GENOMIC DNA]</scope>
    <source>
        <strain evidence="12 13">Foug A</strain>
    </source>
</reference>
<keyword evidence="5" id="KW-0274">FAD</keyword>
<evidence type="ECO:0000313" key="12">
    <source>
        <dbReference type="EMBL" id="KIM51536.1"/>
    </source>
</evidence>
<dbReference type="InterPro" id="IPR006094">
    <property type="entry name" value="Oxid_FAD_bind_N"/>
</dbReference>
<keyword evidence="6" id="KW-0809">Transit peptide</keyword>
<dbReference type="SUPFAM" id="SSF56176">
    <property type="entry name" value="FAD-binding/transporter-associated domain-like"/>
    <property type="match status" value="1"/>
</dbReference>
<dbReference type="SUPFAM" id="SSF55103">
    <property type="entry name" value="FAD-linked oxidases, C-terminal domain"/>
    <property type="match status" value="1"/>
</dbReference>
<evidence type="ECO:0000256" key="1">
    <source>
        <dbReference type="ARBA" id="ARBA00001974"/>
    </source>
</evidence>
<dbReference type="GO" id="GO:0008720">
    <property type="term" value="F:D-lactate dehydrogenase (NAD+) activity"/>
    <property type="evidence" value="ECO:0007669"/>
    <property type="project" value="TreeGrafter"/>
</dbReference>
<proteinExistence type="inferred from homology"/>
<evidence type="ECO:0000256" key="7">
    <source>
        <dbReference type="ARBA" id="ARBA00023002"/>
    </source>
</evidence>
<evidence type="ECO:0000256" key="5">
    <source>
        <dbReference type="ARBA" id="ARBA00022827"/>
    </source>
</evidence>
<dbReference type="GO" id="GO:0005739">
    <property type="term" value="C:mitochondrion"/>
    <property type="evidence" value="ECO:0007669"/>
    <property type="project" value="UniProtKB-SubCell"/>
</dbReference>
<dbReference type="HOGENOM" id="CLU_017779_3_3_1"/>
<dbReference type="FunFam" id="3.30.465.10:FF:000014">
    <property type="entry name" value="D-lactate dehydrogenase (Cytochrome), putative"/>
    <property type="match status" value="1"/>
</dbReference>
<comment type="catalytic activity">
    <reaction evidence="10">
        <text>(R)-lactate + 2 Fe(III)-[cytochrome c] = 2 Fe(II)-[cytochrome c] + pyruvate + 2 H(+)</text>
        <dbReference type="Rhea" id="RHEA:13521"/>
        <dbReference type="Rhea" id="RHEA-COMP:10350"/>
        <dbReference type="Rhea" id="RHEA-COMP:14399"/>
        <dbReference type="ChEBI" id="CHEBI:15361"/>
        <dbReference type="ChEBI" id="CHEBI:15378"/>
        <dbReference type="ChEBI" id="CHEBI:16004"/>
        <dbReference type="ChEBI" id="CHEBI:29033"/>
        <dbReference type="ChEBI" id="CHEBI:29034"/>
        <dbReference type="EC" id="1.1.2.4"/>
    </reaction>
</comment>
<dbReference type="EC" id="1.1.2.4" evidence="9"/>
<dbReference type="EMBL" id="KN822252">
    <property type="protein sequence ID" value="KIM51536.1"/>
    <property type="molecule type" value="Genomic_DNA"/>
</dbReference>